<comment type="caution">
    <text evidence="2">The sequence shown here is derived from an EMBL/GenBank/DDBJ whole genome shotgun (WGS) entry which is preliminary data.</text>
</comment>
<accession>A0ABR4NQ84</accession>
<evidence type="ECO:0000313" key="3">
    <source>
        <dbReference type="Proteomes" id="UP001623330"/>
    </source>
</evidence>
<protein>
    <recommendedName>
        <fullName evidence="4">Hyphally-regulated cell wall protein N-terminal domain-containing protein</fullName>
    </recommendedName>
</protein>
<name>A0ABR4NQ84_9SACH</name>
<evidence type="ECO:0000313" key="2">
    <source>
        <dbReference type="EMBL" id="KAL3230257.1"/>
    </source>
</evidence>
<keyword evidence="3" id="KW-1185">Reference proteome</keyword>
<keyword evidence="1" id="KW-0732">Signal</keyword>
<dbReference type="Proteomes" id="UP001623330">
    <property type="component" value="Unassembled WGS sequence"/>
</dbReference>
<reference evidence="2 3" key="1">
    <citation type="submission" date="2024-05" db="EMBL/GenBank/DDBJ databases">
        <title>Long read based assembly of the Candida bracarensis genome reveals expanded adhesin content.</title>
        <authorList>
            <person name="Marcet-Houben M."/>
            <person name="Ksiezopolska E."/>
            <person name="Gabaldon T."/>
        </authorList>
    </citation>
    <scope>NUCLEOTIDE SEQUENCE [LARGE SCALE GENOMIC DNA]</scope>
    <source>
        <strain evidence="2 3">CBM6</strain>
    </source>
</reference>
<evidence type="ECO:0000256" key="1">
    <source>
        <dbReference type="SAM" id="SignalP"/>
    </source>
</evidence>
<gene>
    <name evidence="2" type="ORF">RNJ44_01620</name>
</gene>
<feature type="chain" id="PRO_5045916799" description="Hyphally-regulated cell wall protein N-terminal domain-containing protein" evidence="1">
    <location>
        <begin position="20"/>
        <end position="345"/>
    </location>
</feature>
<proteinExistence type="predicted"/>
<dbReference type="EMBL" id="JBEVYD010000010">
    <property type="protein sequence ID" value="KAL3230257.1"/>
    <property type="molecule type" value="Genomic_DNA"/>
</dbReference>
<feature type="signal peptide" evidence="1">
    <location>
        <begin position="1"/>
        <end position="19"/>
    </location>
</feature>
<evidence type="ECO:0008006" key="4">
    <source>
        <dbReference type="Google" id="ProtNLM"/>
    </source>
</evidence>
<sequence>MVNYLKPLLLLGLFGLAKSDNDDLVATIDVNVPHYVWNSTFISDNTHSKSLTIENNVETVDIIGAVQRSFVFIKSKERTTKLEITSHGLGGYNDFGLTSYFLVDNSLSTGPLQLIMTGGIFDVQSNGEYSAVYGTEGTDSTAYFGFNKYNCYNSSFHNMKYVTFQGDVSGYKYLGSNSNIYFEGGYEQLGHYDPNLTPEIQPGVKKWVDDFVPETQNSVIWFNGLISSLTQPFVAMRFLEPFSTPNVFVINDAVPKQEKAYRLYNFDSVQDSYMAFPSKIKSFNYSPSDSITAGNVGILTVTTANGDFSFTINNKNNPDLYSNKNFLTESIIVDRNGTDNKVYAS</sequence>
<organism evidence="2 3">
    <name type="scientific">Nakaseomyces bracarensis</name>
    <dbReference type="NCBI Taxonomy" id="273131"/>
    <lineage>
        <taxon>Eukaryota</taxon>
        <taxon>Fungi</taxon>
        <taxon>Dikarya</taxon>
        <taxon>Ascomycota</taxon>
        <taxon>Saccharomycotina</taxon>
        <taxon>Saccharomycetes</taxon>
        <taxon>Saccharomycetales</taxon>
        <taxon>Saccharomycetaceae</taxon>
        <taxon>Nakaseomyces</taxon>
    </lineage>
</organism>